<protein>
    <submittedName>
        <fullName evidence="3">DUF1559 domain-containing protein</fullName>
    </submittedName>
</protein>
<feature type="transmembrane region" description="Helical" evidence="1">
    <location>
        <begin position="7"/>
        <end position="28"/>
    </location>
</feature>
<evidence type="ECO:0000313" key="4">
    <source>
        <dbReference type="Proteomes" id="UP001430306"/>
    </source>
</evidence>
<dbReference type="RefSeq" id="WP_230273321.1">
    <property type="nucleotide sequence ID" value="NZ_JAJKFW010000021.1"/>
</dbReference>
<feature type="domain" description="DUF1559" evidence="2">
    <location>
        <begin position="40"/>
        <end position="374"/>
    </location>
</feature>
<dbReference type="PANTHER" id="PTHR30093:SF2">
    <property type="entry name" value="TYPE II SECRETION SYSTEM PROTEIN H"/>
    <property type="match status" value="1"/>
</dbReference>
<reference evidence="3" key="1">
    <citation type="submission" date="2021-11" db="EMBL/GenBank/DDBJ databases">
        <title>Genome sequence.</title>
        <authorList>
            <person name="Sun Q."/>
        </authorList>
    </citation>
    <scope>NUCLEOTIDE SEQUENCE</scope>
    <source>
        <strain evidence="3">JC740</strain>
    </source>
</reference>
<sequence>MKRNRSGLSLLEVVVVLGCALIVFSLLIPATNGVRDGHGRRGQCSTQLKNFSLAAIQYENARGRFPGWVMDFGNFGWDPETETVLEQLNDPSSAQSGPLERAAEGLVPHRKVGTWAVALLPWLDAQPTYEHWTEDRYPILTRGEGATQEQSGTGFHPLATPQLAILQCPNDPNSDGEDNGRNSYIANTGVYFPPSDLIAGTHSIFHPGGTAKEIGFEESMSVEFGVFGNQLSARAANSDEDLRVPVAEPIGLDDFKDGAGYTVLFSESLHAMPWHRAGFVNDVDLMFERHPDEVMFPPLSRFTNGMVWHGVDWSNGKKPREIHLINGNRSLTESMLMDRGNATDLARPSSAHTDGVNVSMADGGTRYVSDSIDPRVWQALMTPRGREEIPEDAL</sequence>
<name>A0ABS8NG30_9BACT</name>
<dbReference type="Proteomes" id="UP001430306">
    <property type="component" value="Unassembled WGS sequence"/>
</dbReference>
<dbReference type="NCBIfam" id="TIGR04294">
    <property type="entry name" value="pre_pil_HX9DG"/>
    <property type="match status" value="1"/>
</dbReference>
<comment type="caution">
    <text evidence="3">The sequence shown here is derived from an EMBL/GenBank/DDBJ whole genome shotgun (WGS) entry which is preliminary data.</text>
</comment>
<keyword evidence="4" id="KW-1185">Reference proteome</keyword>
<organism evidence="3 4">
    <name type="scientific">Rhodopirellula halodulae</name>
    <dbReference type="NCBI Taxonomy" id="2894198"/>
    <lineage>
        <taxon>Bacteria</taxon>
        <taxon>Pseudomonadati</taxon>
        <taxon>Planctomycetota</taxon>
        <taxon>Planctomycetia</taxon>
        <taxon>Pirellulales</taxon>
        <taxon>Pirellulaceae</taxon>
        <taxon>Rhodopirellula</taxon>
    </lineage>
</organism>
<dbReference type="InterPro" id="IPR011453">
    <property type="entry name" value="DUF1559"/>
</dbReference>
<proteinExistence type="predicted"/>
<gene>
    <name evidence="3" type="ORF">LOC71_09445</name>
</gene>
<dbReference type="PANTHER" id="PTHR30093">
    <property type="entry name" value="GENERAL SECRETION PATHWAY PROTEIN G"/>
    <property type="match status" value="1"/>
</dbReference>
<keyword evidence="1" id="KW-1133">Transmembrane helix</keyword>
<accession>A0ABS8NG30</accession>
<evidence type="ECO:0000313" key="3">
    <source>
        <dbReference type="EMBL" id="MCC9642498.1"/>
    </source>
</evidence>
<dbReference type="Pfam" id="PF07596">
    <property type="entry name" value="SBP_bac_10"/>
    <property type="match status" value="1"/>
</dbReference>
<evidence type="ECO:0000256" key="1">
    <source>
        <dbReference type="SAM" id="Phobius"/>
    </source>
</evidence>
<keyword evidence="1" id="KW-0472">Membrane</keyword>
<evidence type="ECO:0000259" key="2">
    <source>
        <dbReference type="Pfam" id="PF07596"/>
    </source>
</evidence>
<keyword evidence="1" id="KW-0812">Transmembrane</keyword>
<dbReference type="InterPro" id="IPR027558">
    <property type="entry name" value="Pre_pil_HX9DG_C"/>
</dbReference>
<dbReference type="EMBL" id="JAJKFW010000021">
    <property type="protein sequence ID" value="MCC9642498.1"/>
    <property type="molecule type" value="Genomic_DNA"/>
</dbReference>